<dbReference type="PANTHER" id="PTHR11203:SF37">
    <property type="entry name" value="INTEGRATOR COMPLEX SUBUNIT 11"/>
    <property type="match status" value="1"/>
</dbReference>
<dbReference type="SMART" id="SM01027">
    <property type="entry name" value="Beta-Casp"/>
    <property type="match status" value="1"/>
</dbReference>
<reference evidence="3 4" key="1">
    <citation type="submission" date="2018-03" db="EMBL/GenBank/DDBJ databases">
        <title>Genomic Encyclopedia of Type Strains, Phase III (KMG-III): the genomes of soil and plant-associated and newly described type strains.</title>
        <authorList>
            <person name="Whitman W."/>
        </authorList>
    </citation>
    <scope>NUCLEOTIDE SEQUENCE [LARGE SCALE GENOMIC DNA]</scope>
    <source>
        <strain evidence="3 4">CGMCC 4.7097</strain>
    </source>
</reference>
<keyword evidence="1" id="KW-0378">Hydrolase</keyword>
<dbReference type="PANTHER" id="PTHR11203">
    <property type="entry name" value="CLEAVAGE AND POLYADENYLATION SPECIFICITY FACTOR FAMILY MEMBER"/>
    <property type="match status" value="1"/>
</dbReference>
<dbReference type="AlphaFoldDB" id="A0A2P8IFV9"/>
<dbReference type="Gene3D" id="3.60.15.10">
    <property type="entry name" value="Ribonuclease Z/Hydroxyacylglutathione hydrolase-like"/>
    <property type="match status" value="1"/>
</dbReference>
<comment type="caution">
    <text evidence="3">The sequence shown here is derived from an EMBL/GenBank/DDBJ whole genome shotgun (WGS) entry which is preliminary data.</text>
</comment>
<keyword evidence="3" id="KW-0269">Exonuclease</keyword>
<dbReference type="InterPro" id="IPR050698">
    <property type="entry name" value="MBL"/>
</dbReference>
<accession>A0A2P8IFV9</accession>
<feature type="domain" description="Beta-Casp" evidence="2">
    <location>
        <begin position="128"/>
        <end position="238"/>
    </location>
</feature>
<dbReference type="InterPro" id="IPR036866">
    <property type="entry name" value="RibonucZ/Hydroxyglut_hydro"/>
</dbReference>
<evidence type="ECO:0000313" key="4">
    <source>
        <dbReference type="Proteomes" id="UP000241118"/>
    </source>
</evidence>
<keyword evidence="4" id="KW-1185">Reference proteome</keyword>
<evidence type="ECO:0000259" key="2">
    <source>
        <dbReference type="SMART" id="SM01027"/>
    </source>
</evidence>
<dbReference type="GO" id="GO:0004527">
    <property type="term" value="F:exonuclease activity"/>
    <property type="evidence" value="ECO:0007669"/>
    <property type="project" value="UniProtKB-KW"/>
</dbReference>
<keyword evidence="3" id="KW-0540">Nuclease</keyword>
<dbReference type="Gene3D" id="3.40.50.10890">
    <property type="match status" value="1"/>
</dbReference>
<dbReference type="SUPFAM" id="SSF56281">
    <property type="entry name" value="Metallo-hydrolase/oxidoreductase"/>
    <property type="match status" value="1"/>
</dbReference>
<dbReference type="GO" id="GO:0004521">
    <property type="term" value="F:RNA endonuclease activity"/>
    <property type="evidence" value="ECO:0007669"/>
    <property type="project" value="TreeGrafter"/>
</dbReference>
<sequence>MRNGWRGPVYTTEGTADLAAIVLADSAHLMAEDARQANEGGWTRHNPALPLYDTDDAAAAVRLFQTMDFDVPWRIARGVDLEFGRGGHILGSAWAHLGLGDRTAVVSGDLGRQHHRVLRPPQPRPECGAIPDLPVFVDSPMALASLRVYRQAVAEAWPEVRPELLHTHEDPFDPGRLAELHTATQSMTVNNPEQASIIISASGMATGGRVLHHLEQMLPDPRHTVLVVGYAAADADELLAWATGGPEPGSTYLVHGEPEASAALTDRLSTEHGWNAVVPRDGERVLI</sequence>
<name>A0A2P8IFV9_SACCR</name>
<gene>
    <name evidence="3" type="ORF">B0I31_102329</name>
</gene>
<evidence type="ECO:0000256" key="1">
    <source>
        <dbReference type="ARBA" id="ARBA00022801"/>
    </source>
</evidence>
<organism evidence="3 4">
    <name type="scientific">Saccharothrix carnea</name>
    <dbReference type="NCBI Taxonomy" id="1280637"/>
    <lineage>
        <taxon>Bacteria</taxon>
        <taxon>Bacillati</taxon>
        <taxon>Actinomycetota</taxon>
        <taxon>Actinomycetes</taxon>
        <taxon>Pseudonocardiales</taxon>
        <taxon>Pseudonocardiaceae</taxon>
        <taxon>Saccharothrix</taxon>
    </lineage>
</organism>
<dbReference type="Pfam" id="PF10996">
    <property type="entry name" value="Beta-Casp"/>
    <property type="match status" value="1"/>
</dbReference>
<dbReference type="EMBL" id="PYAX01000002">
    <property type="protein sequence ID" value="PSL57351.1"/>
    <property type="molecule type" value="Genomic_DNA"/>
</dbReference>
<proteinExistence type="predicted"/>
<evidence type="ECO:0000313" key="3">
    <source>
        <dbReference type="EMBL" id="PSL57351.1"/>
    </source>
</evidence>
<dbReference type="InterPro" id="IPR022712">
    <property type="entry name" value="Beta_Casp"/>
</dbReference>
<dbReference type="RefSeq" id="WP_245949714.1">
    <property type="nucleotide sequence ID" value="NZ_PYAX01000002.1"/>
</dbReference>
<protein>
    <submittedName>
        <fullName evidence="3">Cft2 family RNA processing exonuclease</fullName>
    </submittedName>
</protein>
<dbReference type="Proteomes" id="UP000241118">
    <property type="component" value="Unassembled WGS sequence"/>
</dbReference>